<dbReference type="EMBL" id="JBIYDN010000011">
    <property type="protein sequence ID" value="MFK4443806.1"/>
    <property type="molecule type" value="Genomic_DNA"/>
</dbReference>
<dbReference type="InterPro" id="IPR037523">
    <property type="entry name" value="VOC_core"/>
</dbReference>
<protein>
    <submittedName>
        <fullName evidence="2">Lactoylglutathione lyase</fullName>
        <ecNumber evidence="2">4.4.1.5</ecNumber>
    </submittedName>
</protein>
<name>A0ABW8MM14_9BURK</name>
<keyword evidence="3" id="KW-1185">Reference proteome</keyword>
<gene>
    <name evidence="2" type="ORF">ABH943_003828</name>
</gene>
<dbReference type="Proteomes" id="UP001620514">
    <property type="component" value="Unassembled WGS sequence"/>
</dbReference>
<dbReference type="PANTHER" id="PTHR36113:SF1">
    <property type="entry name" value="GLYOXALASE_BLEOMYCIN RESISTANCE PROTEIN_DIOXYGENASE"/>
    <property type="match status" value="1"/>
</dbReference>
<sequence length="146" mass="15916">MATVEALTLKALRETSEENMRLAHVALWTRDITTAAEFWHKYFNAEVGPLYHSARRPGFISCFVRLTPDSLQIELMTGPWVADKAADECLGWDHIAVSLGDADAVDALAERCAANGILLSGPRHTGDGFYEAVIAAPDGTRVEITS</sequence>
<dbReference type="InterPro" id="IPR029068">
    <property type="entry name" value="Glyas_Bleomycin-R_OHBP_Dase"/>
</dbReference>
<dbReference type="InterPro" id="IPR051332">
    <property type="entry name" value="Fosfomycin_Res_Enzymes"/>
</dbReference>
<dbReference type="Pfam" id="PF00903">
    <property type="entry name" value="Glyoxalase"/>
    <property type="match status" value="1"/>
</dbReference>
<evidence type="ECO:0000313" key="2">
    <source>
        <dbReference type="EMBL" id="MFK4443806.1"/>
    </source>
</evidence>
<dbReference type="Gene3D" id="3.10.180.10">
    <property type="entry name" value="2,3-Dihydroxybiphenyl 1,2-Dioxygenase, domain 1"/>
    <property type="match status" value="1"/>
</dbReference>
<comment type="caution">
    <text evidence="2">The sequence shown here is derived from an EMBL/GenBank/DDBJ whole genome shotgun (WGS) entry which is preliminary data.</text>
</comment>
<evidence type="ECO:0000259" key="1">
    <source>
        <dbReference type="PROSITE" id="PS51819"/>
    </source>
</evidence>
<reference evidence="2 3" key="1">
    <citation type="submission" date="2024-10" db="EMBL/GenBank/DDBJ databases">
        <authorList>
            <person name="Deangelis K."/>
            <person name="Huntemann M."/>
            <person name="Clum A."/>
            <person name="Wang J."/>
            <person name="Palaniappan K."/>
            <person name="Ritter S."/>
            <person name="Chen I.-M."/>
            <person name="Stamatis D."/>
            <person name="Reddy T."/>
            <person name="O'Malley R."/>
            <person name="Daum C."/>
            <person name="Ng V."/>
            <person name="Ivanova N."/>
            <person name="Kyrpides N."/>
            <person name="Woyke T."/>
        </authorList>
    </citation>
    <scope>NUCLEOTIDE SEQUENCE [LARGE SCALE GENOMIC DNA]</scope>
    <source>
        <strain evidence="2 3">GAS97</strain>
    </source>
</reference>
<evidence type="ECO:0000313" key="3">
    <source>
        <dbReference type="Proteomes" id="UP001620514"/>
    </source>
</evidence>
<dbReference type="RefSeq" id="WP_404608647.1">
    <property type="nucleotide sequence ID" value="NZ_JBIYDN010000011.1"/>
</dbReference>
<dbReference type="SUPFAM" id="SSF54593">
    <property type="entry name" value="Glyoxalase/Bleomycin resistance protein/Dihydroxybiphenyl dioxygenase"/>
    <property type="match status" value="1"/>
</dbReference>
<organism evidence="2 3">
    <name type="scientific">Caballeronia udeis</name>
    <dbReference type="NCBI Taxonomy" id="1232866"/>
    <lineage>
        <taxon>Bacteria</taxon>
        <taxon>Pseudomonadati</taxon>
        <taxon>Pseudomonadota</taxon>
        <taxon>Betaproteobacteria</taxon>
        <taxon>Burkholderiales</taxon>
        <taxon>Burkholderiaceae</taxon>
        <taxon>Caballeronia</taxon>
    </lineage>
</organism>
<dbReference type="PANTHER" id="PTHR36113">
    <property type="entry name" value="LYASE, PUTATIVE-RELATED-RELATED"/>
    <property type="match status" value="1"/>
</dbReference>
<reference evidence="2 3" key="2">
    <citation type="submission" date="2024-11" db="EMBL/GenBank/DDBJ databases">
        <title>Using genomics to understand microbial adaptation to soil warming.</title>
        <authorList>
            <person name="Deangelis K.M. PhD."/>
        </authorList>
    </citation>
    <scope>NUCLEOTIDE SEQUENCE [LARGE SCALE GENOMIC DNA]</scope>
    <source>
        <strain evidence="2 3">GAS97</strain>
    </source>
</reference>
<dbReference type="EC" id="4.4.1.5" evidence="2"/>
<keyword evidence="2" id="KW-0456">Lyase</keyword>
<proteinExistence type="predicted"/>
<feature type="domain" description="VOC" evidence="1">
    <location>
        <begin position="21"/>
        <end position="146"/>
    </location>
</feature>
<dbReference type="InterPro" id="IPR004360">
    <property type="entry name" value="Glyas_Fos-R_dOase_dom"/>
</dbReference>
<dbReference type="PROSITE" id="PS51819">
    <property type="entry name" value="VOC"/>
    <property type="match status" value="1"/>
</dbReference>
<accession>A0ABW8MM14</accession>
<dbReference type="GO" id="GO:0004462">
    <property type="term" value="F:lactoylglutathione lyase activity"/>
    <property type="evidence" value="ECO:0007669"/>
    <property type="project" value="UniProtKB-EC"/>
</dbReference>